<evidence type="ECO:0000256" key="6">
    <source>
        <dbReference type="ARBA" id="ARBA00012404"/>
    </source>
</evidence>
<dbReference type="GO" id="GO:0009094">
    <property type="term" value="P:L-phenylalanine biosynthetic process"/>
    <property type="evidence" value="ECO:0007669"/>
    <property type="project" value="UniProtKB-UniPathway"/>
</dbReference>
<dbReference type="PANTHER" id="PTHR21022">
    <property type="entry name" value="PREPHENATE DEHYDRATASE P PROTEIN"/>
    <property type="match status" value="1"/>
</dbReference>
<dbReference type="Gene3D" id="3.30.70.260">
    <property type="match status" value="1"/>
</dbReference>
<dbReference type="UniPathway" id="UPA00121">
    <property type="reaction ID" value="UER00345"/>
</dbReference>
<evidence type="ECO:0000256" key="17">
    <source>
        <dbReference type="ARBA" id="ARBA00031520"/>
    </source>
</evidence>
<dbReference type="Gene3D" id="1.20.59.10">
    <property type="entry name" value="Chorismate mutase"/>
    <property type="match status" value="1"/>
</dbReference>
<comment type="catalytic activity">
    <reaction evidence="18">
        <text>prephenate + H(+) = 3-phenylpyruvate + CO2 + H2O</text>
        <dbReference type="Rhea" id="RHEA:21648"/>
        <dbReference type="ChEBI" id="CHEBI:15377"/>
        <dbReference type="ChEBI" id="CHEBI:15378"/>
        <dbReference type="ChEBI" id="CHEBI:16526"/>
        <dbReference type="ChEBI" id="CHEBI:18005"/>
        <dbReference type="ChEBI" id="CHEBI:29934"/>
        <dbReference type="EC" id="4.2.1.51"/>
    </reaction>
</comment>
<keyword evidence="13" id="KW-0413">Isomerase</keyword>
<dbReference type="GO" id="GO:0046417">
    <property type="term" value="P:chorismate metabolic process"/>
    <property type="evidence" value="ECO:0007669"/>
    <property type="project" value="InterPro"/>
</dbReference>
<evidence type="ECO:0000256" key="20">
    <source>
        <dbReference type="SAM" id="Coils"/>
    </source>
</evidence>
<keyword evidence="14" id="KW-0456">Lyase</keyword>
<dbReference type="InterPro" id="IPR002912">
    <property type="entry name" value="ACT_dom"/>
</dbReference>
<dbReference type="PROSITE" id="PS51671">
    <property type="entry name" value="ACT"/>
    <property type="match status" value="1"/>
</dbReference>
<evidence type="ECO:0000259" key="23">
    <source>
        <dbReference type="PROSITE" id="PS51671"/>
    </source>
</evidence>
<dbReference type="InterPro" id="IPR008242">
    <property type="entry name" value="Chor_mutase/pphenate_deHydtase"/>
</dbReference>
<evidence type="ECO:0000259" key="21">
    <source>
        <dbReference type="PROSITE" id="PS51168"/>
    </source>
</evidence>
<evidence type="ECO:0000256" key="5">
    <source>
        <dbReference type="ARBA" id="ARBA00004817"/>
    </source>
</evidence>
<evidence type="ECO:0000256" key="18">
    <source>
        <dbReference type="ARBA" id="ARBA00047848"/>
    </source>
</evidence>
<evidence type="ECO:0000256" key="16">
    <source>
        <dbReference type="ARBA" id="ARBA00031175"/>
    </source>
</evidence>
<dbReference type="PROSITE" id="PS00858">
    <property type="entry name" value="PREPHENATE_DEHYDR_2"/>
    <property type="match status" value="1"/>
</dbReference>
<evidence type="ECO:0000256" key="11">
    <source>
        <dbReference type="ARBA" id="ARBA00023141"/>
    </source>
</evidence>
<proteinExistence type="predicted"/>
<gene>
    <name evidence="24" type="ORF">SAMN05660337_2650</name>
</gene>
<dbReference type="Pfam" id="PF00800">
    <property type="entry name" value="PDT"/>
    <property type="match status" value="1"/>
</dbReference>
<dbReference type="SUPFAM" id="SSF53850">
    <property type="entry name" value="Periplasmic binding protein-like II"/>
    <property type="match status" value="1"/>
</dbReference>
<dbReference type="EC" id="5.4.99.5" evidence="6"/>
<evidence type="ECO:0000256" key="15">
    <source>
        <dbReference type="ARBA" id="ARBA00023268"/>
    </source>
</evidence>
<comment type="catalytic activity">
    <reaction evidence="1">
        <text>chorismate = prephenate</text>
        <dbReference type="Rhea" id="RHEA:13897"/>
        <dbReference type="ChEBI" id="CHEBI:29748"/>
        <dbReference type="ChEBI" id="CHEBI:29934"/>
        <dbReference type="EC" id="5.4.99.5"/>
    </reaction>
</comment>
<evidence type="ECO:0000256" key="12">
    <source>
        <dbReference type="ARBA" id="ARBA00023222"/>
    </source>
</evidence>
<dbReference type="Pfam" id="PF01842">
    <property type="entry name" value="ACT"/>
    <property type="match status" value="1"/>
</dbReference>
<comment type="subcellular location">
    <subcellularLocation>
        <location evidence="3">Cytoplasm</location>
    </subcellularLocation>
</comment>
<evidence type="ECO:0000256" key="3">
    <source>
        <dbReference type="ARBA" id="ARBA00004496"/>
    </source>
</evidence>
<dbReference type="Proteomes" id="UP000199053">
    <property type="component" value="Unassembled WGS sequence"/>
</dbReference>
<dbReference type="GO" id="GO:0005737">
    <property type="term" value="C:cytoplasm"/>
    <property type="evidence" value="ECO:0007669"/>
    <property type="project" value="UniProtKB-SubCell"/>
</dbReference>
<dbReference type="CDD" id="cd04905">
    <property type="entry name" value="ACT_CM-PDT"/>
    <property type="match status" value="1"/>
</dbReference>
<protein>
    <recommendedName>
        <fullName evidence="8">Bifunctional chorismate mutase/prephenate dehydratase</fullName>
        <ecNumber evidence="7">4.2.1.51</ecNumber>
        <ecNumber evidence="6">5.4.99.5</ecNumber>
    </recommendedName>
    <alternativeName>
        <fullName evidence="17">Chorismate mutase-prephenate dehydratase</fullName>
    </alternativeName>
    <alternativeName>
        <fullName evidence="16">p-protein</fullName>
    </alternativeName>
</protein>
<keyword evidence="11" id="KW-0057">Aromatic amino acid biosynthesis</keyword>
<feature type="domain" description="ACT" evidence="23">
    <location>
        <begin position="281"/>
        <end position="358"/>
    </location>
</feature>
<evidence type="ECO:0000256" key="9">
    <source>
        <dbReference type="ARBA" id="ARBA00022490"/>
    </source>
</evidence>
<dbReference type="SUPFAM" id="SSF55021">
    <property type="entry name" value="ACT-like"/>
    <property type="match status" value="1"/>
</dbReference>
<dbReference type="PROSITE" id="PS51168">
    <property type="entry name" value="CHORISMATE_MUT_2"/>
    <property type="match status" value="1"/>
</dbReference>
<evidence type="ECO:0000256" key="4">
    <source>
        <dbReference type="ARBA" id="ARBA00004741"/>
    </source>
</evidence>
<evidence type="ECO:0000313" key="25">
    <source>
        <dbReference type="Proteomes" id="UP000199053"/>
    </source>
</evidence>
<dbReference type="PROSITE" id="PS51171">
    <property type="entry name" value="PREPHENATE_DEHYDR_3"/>
    <property type="match status" value="1"/>
</dbReference>
<dbReference type="InterPro" id="IPR001086">
    <property type="entry name" value="Preph_deHydtase"/>
</dbReference>
<comment type="function">
    <text evidence="2">Catalyzes the Claisen rearrangement of chorismate to prephenate and the decarboxylation/dehydration of prephenate to phenylpyruvate.</text>
</comment>
<dbReference type="Gene3D" id="3.40.190.10">
    <property type="entry name" value="Periplasmic binding protein-like II"/>
    <property type="match status" value="2"/>
</dbReference>
<keyword evidence="25" id="KW-1185">Reference proteome</keyword>
<evidence type="ECO:0000256" key="10">
    <source>
        <dbReference type="ARBA" id="ARBA00022605"/>
    </source>
</evidence>
<dbReference type="NCBIfam" id="NF008865">
    <property type="entry name" value="PRK11898.1"/>
    <property type="match status" value="1"/>
</dbReference>
<evidence type="ECO:0000259" key="22">
    <source>
        <dbReference type="PROSITE" id="PS51171"/>
    </source>
</evidence>
<dbReference type="PROSITE" id="PS00857">
    <property type="entry name" value="PREPHENATE_DEHYDR_1"/>
    <property type="match status" value="1"/>
</dbReference>
<evidence type="ECO:0000313" key="24">
    <source>
        <dbReference type="EMBL" id="SDL32624.1"/>
    </source>
</evidence>
<evidence type="ECO:0000256" key="7">
    <source>
        <dbReference type="ARBA" id="ARBA00013147"/>
    </source>
</evidence>
<keyword evidence="15" id="KW-0511">Multifunctional enzyme</keyword>
<dbReference type="RefSeq" id="WP_092161872.1">
    <property type="nucleotide sequence ID" value="NZ_FNGA01000004.1"/>
</dbReference>
<accession>A0A1G9J639</accession>
<dbReference type="EC" id="4.2.1.51" evidence="7"/>
<evidence type="ECO:0000256" key="8">
    <source>
        <dbReference type="ARBA" id="ARBA00014401"/>
    </source>
</evidence>
<dbReference type="EMBL" id="FNGA01000004">
    <property type="protein sequence ID" value="SDL32624.1"/>
    <property type="molecule type" value="Genomic_DNA"/>
</dbReference>
<reference evidence="25" key="1">
    <citation type="submission" date="2016-10" db="EMBL/GenBank/DDBJ databases">
        <authorList>
            <person name="Varghese N."/>
            <person name="Submissions S."/>
        </authorList>
    </citation>
    <scope>NUCLEOTIDE SEQUENCE [LARGE SCALE GENOMIC DNA]</scope>
    <source>
        <strain evidence="25">DSM 16995</strain>
    </source>
</reference>
<sequence length="367" mass="40456">MSESSNNKLDHLREEIDTLDGDILELLNKRAAASLSVGKLKAGSADQIFKPFREQEVLRGLTERNSGPLPSEHLEGIYREIISSSRRLQRPERVVYLGPEGTFSYFAGLEHMGRQADLVPKNNFEDIFVAVSKGEADLGIIPLENSLKGTVGQNVDLFMRYPVFIQDEVYSRISHGLISKGAGLDQIKTVYSHSKALEQCAGWLRVNLPGALLQPVDSTAKAAEIVAESDEPCAALGNIKLANIFGLNVVAEAIEDLPDNWTRFLIIGPKPGQEGKRDKTTILFTTPDRPGALVSVLSVLSGKDINMTKLESRPFLGEKWKYMFFVDLQGDLGTEAYESIIDELKDRCLTFKILGSYPGGSQHGSKF</sequence>
<evidence type="ECO:0000256" key="14">
    <source>
        <dbReference type="ARBA" id="ARBA00023239"/>
    </source>
</evidence>
<dbReference type="Pfam" id="PF01817">
    <property type="entry name" value="CM_2"/>
    <property type="match status" value="1"/>
</dbReference>
<dbReference type="GO" id="GO:0004106">
    <property type="term" value="F:chorismate mutase activity"/>
    <property type="evidence" value="ECO:0007669"/>
    <property type="project" value="UniProtKB-EC"/>
</dbReference>
<evidence type="ECO:0000256" key="1">
    <source>
        <dbReference type="ARBA" id="ARBA00000824"/>
    </source>
</evidence>
<dbReference type="GO" id="GO:0004664">
    <property type="term" value="F:prephenate dehydratase activity"/>
    <property type="evidence" value="ECO:0007669"/>
    <property type="project" value="UniProtKB-EC"/>
</dbReference>
<organism evidence="24 25">
    <name type="scientific">Maridesulfovibrio ferrireducens</name>
    <dbReference type="NCBI Taxonomy" id="246191"/>
    <lineage>
        <taxon>Bacteria</taxon>
        <taxon>Pseudomonadati</taxon>
        <taxon>Thermodesulfobacteriota</taxon>
        <taxon>Desulfovibrionia</taxon>
        <taxon>Desulfovibrionales</taxon>
        <taxon>Desulfovibrionaceae</taxon>
        <taxon>Maridesulfovibrio</taxon>
    </lineage>
</organism>
<evidence type="ECO:0000256" key="2">
    <source>
        <dbReference type="ARBA" id="ARBA00002364"/>
    </source>
</evidence>
<comment type="pathway">
    <text evidence="4">Amino-acid biosynthesis; L-phenylalanine biosynthesis; phenylpyruvate from prephenate: step 1/1.</text>
</comment>
<feature type="coiled-coil region" evidence="20">
    <location>
        <begin position="2"/>
        <end position="29"/>
    </location>
</feature>
<dbReference type="SMART" id="SM00830">
    <property type="entry name" value="CM_2"/>
    <property type="match status" value="1"/>
</dbReference>
<evidence type="ECO:0000256" key="13">
    <source>
        <dbReference type="ARBA" id="ARBA00023235"/>
    </source>
</evidence>
<dbReference type="InterPro" id="IPR036979">
    <property type="entry name" value="CM_dom_sf"/>
</dbReference>
<name>A0A1G9J639_9BACT</name>
<dbReference type="PANTHER" id="PTHR21022:SF19">
    <property type="entry name" value="PREPHENATE DEHYDRATASE-RELATED"/>
    <property type="match status" value="1"/>
</dbReference>
<dbReference type="InterPro" id="IPR036263">
    <property type="entry name" value="Chorismate_II_sf"/>
</dbReference>
<keyword evidence="10" id="KW-0028">Amino-acid biosynthesis</keyword>
<dbReference type="InterPro" id="IPR045865">
    <property type="entry name" value="ACT-like_dom_sf"/>
</dbReference>
<keyword evidence="9" id="KW-0963">Cytoplasm</keyword>
<dbReference type="SUPFAM" id="SSF48600">
    <property type="entry name" value="Chorismate mutase II"/>
    <property type="match status" value="1"/>
</dbReference>
<dbReference type="AlphaFoldDB" id="A0A1G9J639"/>
<feature type="domain" description="Chorismate mutase" evidence="21">
    <location>
        <begin position="3"/>
        <end position="93"/>
    </location>
</feature>
<feature type="site" description="Essential for prephenate dehydratase activity" evidence="19">
    <location>
        <position position="262"/>
    </location>
</feature>
<dbReference type="UniPathway" id="UPA00120">
    <property type="reaction ID" value="UER00203"/>
</dbReference>
<dbReference type="PIRSF" id="PIRSF001500">
    <property type="entry name" value="Chor_mut_pdt_Ppr"/>
    <property type="match status" value="1"/>
</dbReference>
<dbReference type="OrthoDB" id="9802281at2"/>
<dbReference type="CDD" id="cd13630">
    <property type="entry name" value="PBP2_PDT_1"/>
    <property type="match status" value="1"/>
</dbReference>
<keyword evidence="12" id="KW-0584">Phenylalanine biosynthesis</keyword>
<evidence type="ECO:0000256" key="19">
    <source>
        <dbReference type="PIRSR" id="PIRSR001500-2"/>
    </source>
</evidence>
<dbReference type="InterPro" id="IPR018528">
    <property type="entry name" value="Preph_deHydtase_CS"/>
</dbReference>
<feature type="domain" description="Prephenate dehydratase" evidence="22">
    <location>
        <begin position="93"/>
        <end position="269"/>
    </location>
</feature>
<comment type="pathway">
    <text evidence="5">Metabolic intermediate biosynthesis; prephenate biosynthesis; prephenate from chorismate: step 1/1.</text>
</comment>
<keyword evidence="20" id="KW-0175">Coiled coil</keyword>
<dbReference type="STRING" id="246191.SAMN05660337_2650"/>
<dbReference type="InterPro" id="IPR002701">
    <property type="entry name" value="CM_II_prokaryot"/>
</dbReference>